<protein>
    <submittedName>
        <fullName evidence="1">Uncharacterized protein</fullName>
    </submittedName>
</protein>
<name>A0A1V9Z101_9STRA</name>
<dbReference type="Proteomes" id="UP000243217">
    <property type="component" value="Unassembled WGS sequence"/>
</dbReference>
<dbReference type="AlphaFoldDB" id="A0A1V9Z101"/>
<evidence type="ECO:0000313" key="2">
    <source>
        <dbReference type="Proteomes" id="UP000243217"/>
    </source>
</evidence>
<dbReference type="OrthoDB" id="72938at2759"/>
<dbReference type="EMBL" id="JNBS01002420">
    <property type="protein sequence ID" value="OQR91470.1"/>
    <property type="molecule type" value="Genomic_DNA"/>
</dbReference>
<sequence length="275" mass="31206">MYAIRSYYDEPIHQPSTLYFERIPPFSEIQNQRLHKWTKRVLVAHPSALSKRRQQRKICYVTSATQMDGQILLWLRLIESLKKHSTSNYSFHIFRLQTRTTEPDFYSKLDTPVTFIELTISPEDVSAYKLTNNKTMEQLVAFASLPEDMNAPQYLSRVWNSYVNAMMPCKGAIVIYANSQDYGDPVLSLVASKIDAQAVVIELSKVSPMPHTVDAIIGPSNYATYHPSVKDKIKSSSSYVIAPGVDVSMFTPKPNSQKQDCIIVGYLGRISPEKS</sequence>
<dbReference type="SUPFAM" id="SSF53756">
    <property type="entry name" value="UDP-Glycosyltransferase/glycogen phosphorylase"/>
    <property type="match status" value="1"/>
</dbReference>
<proteinExistence type="predicted"/>
<accession>A0A1V9Z101</accession>
<feature type="non-terminal residue" evidence="1">
    <location>
        <position position="275"/>
    </location>
</feature>
<reference evidence="1 2" key="1">
    <citation type="journal article" date="2014" name="Genome Biol. Evol.">
        <title>The secreted proteins of Achlya hypogyna and Thraustotheca clavata identify the ancestral oomycete secretome and reveal gene acquisitions by horizontal gene transfer.</title>
        <authorList>
            <person name="Misner I."/>
            <person name="Blouin N."/>
            <person name="Leonard G."/>
            <person name="Richards T.A."/>
            <person name="Lane C.E."/>
        </authorList>
    </citation>
    <scope>NUCLEOTIDE SEQUENCE [LARGE SCALE GENOMIC DNA]</scope>
    <source>
        <strain evidence="1 2">ATCC 34112</strain>
    </source>
</reference>
<comment type="caution">
    <text evidence="1">The sequence shown here is derived from an EMBL/GenBank/DDBJ whole genome shotgun (WGS) entry which is preliminary data.</text>
</comment>
<gene>
    <name evidence="1" type="ORF">THRCLA_08987</name>
</gene>
<dbReference type="STRING" id="74557.A0A1V9Z101"/>
<keyword evidence="2" id="KW-1185">Reference proteome</keyword>
<organism evidence="1 2">
    <name type="scientific">Thraustotheca clavata</name>
    <dbReference type="NCBI Taxonomy" id="74557"/>
    <lineage>
        <taxon>Eukaryota</taxon>
        <taxon>Sar</taxon>
        <taxon>Stramenopiles</taxon>
        <taxon>Oomycota</taxon>
        <taxon>Saprolegniomycetes</taxon>
        <taxon>Saprolegniales</taxon>
        <taxon>Achlyaceae</taxon>
        <taxon>Thraustotheca</taxon>
    </lineage>
</organism>
<evidence type="ECO:0000313" key="1">
    <source>
        <dbReference type="EMBL" id="OQR91470.1"/>
    </source>
</evidence>